<dbReference type="Gene3D" id="3.90.380.10">
    <property type="entry name" value="Naphthalene 1,2-dioxygenase Alpha Subunit, Chain A, domain 1"/>
    <property type="match status" value="1"/>
</dbReference>
<accession>A0A3M8WFD3</accession>
<proteinExistence type="predicted"/>
<dbReference type="InterPro" id="IPR015881">
    <property type="entry name" value="ARHD_Rieske_2Fe_2S"/>
</dbReference>
<dbReference type="GO" id="GO:0005506">
    <property type="term" value="F:iron ion binding"/>
    <property type="evidence" value="ECO:0007669"/>
    <property type="project" value="InterPro"/>
</dbReference>
<gene>
    <name evidence="8" type="ORF">EEJ42_11845</name>
</gene>
<dbReference type="AlphaFoldDB" id="A0A3M8WFD3"/>
<keyword evidence="8" id="KW-0223">Dioxygenase</keyword>
<keyword evidence="2" id="KW-0479">Metal-binding</keyword>
<keyword evidence="9" id="KW-1185">Reference proteome</keyword>
<evidence type="ECO:0000256" key="6">
    <source>
        <dbReference type="SAM" id="MobiDB-lite"/>
    </source>
</evidence>
<dbReference type="InterPro" id="IPR017941">
    <property type="entry name" value="Rieske_2Fe-2S"/>
</dbReference>
<dbReference type="Gene3D" id="2.102.10.10">
    <property type="entry name" value="Rieske [2Fe-2S] iron-sulphur domain"/>
    <property type="match status" value="1"/>
</dbReference>
<dbReference type="Proteomes" id="UP000275401">
    <property type="component" value="Unassembled WGS sequence"/>
</dbReference>
<dbReference type="GO" id="GO:0004497">
    <property type="term" value="F:monooxygenase activity"/>
    <property type="evidence" value="ECO:0007669"/>
    <property type="project" value="UniProtKB-ARBA"/>
</dbReference>
<dbReference type="PANTHER" id="PTHR21266">
    <property type="entry name" value="IRON-SULFUR DOMAIN CONTAINING PROTEIN"/>
    <property type="match status" value="1"/>
</dbReference>
<evidence type="ECO:0000313" key="9">
    <source>
        <dbReference type="Proteomes" id="UP000275401"/>
    </source>
</evidence>
<evidence type="ECO:0000259" key="7">
    <source>
        <dbReference type="PROSITE" id="PS51296"/>
    </source>
</evidence>
<dbReference type="SUPFAM" id="SSF55961">
    <property type="entry name" value="Bet v1-like"/>
    <property type="match status" value="1"/>
</dbReference>
<dbReference type="PROSITE" id="PS00570">
    <property type="entry name" value="RING_HYDROXYL_ALPHA"/>
    <property type="match status" value="1"/>
</dbReference>
<evidence type="ECO:0000313" key="8">
    <source>
        <dbReference type="EMBL" id="RNG28818.1"/>
    </source>
</evidence>
<evidence type="ECO:0000256" key="5">
    <source>
        <dbReference type="ARBA" id="ARBA00023014"/>
    </source>
</evidence>
<dbReference type="InterPro" id="IPR036922">
    <property type="entry name" value="Rieske_2Fe-2S_sf"/>
</dbReference>
<feature type="region of interest" description="Disordered" evidence="6">
    <location>
        <begin position="1"/>
        <end position="29"/>
    </location>
</feature>
<feature type="compositionally biased region" description="Low complexity" evidence="6">
    <location>
        <begin position="1"/>
        <end position="15"/>
    </location>
</feature>
<dbReference type="Pfam" id="PF00355">
    <property type="entry name" value="Rieske"/>
    <property type="match status" value="1"/>
</dbReference>
<dbReference type="EMBL" id="RIBZ01000154">
    <property type="protein sequence ID" value="RNG28818.1"/>
    <property type="molecule type" value="Genomic_DNA"/>
</dbReference>
<dbReference type="PANTHER" id="PTHR21266:SF59">
    <property type="entry name" value="BLR4922 PROTEIN"/>
    <property type="match status" value="1"/>
</dbReference>
<keyword evidence="5" id="KW-0411">Iron-sulfur</keyword>
<protein>
    <submittedName>
        <fullName evidence="8">Aromatic ring-hydroxylating dioxygenase subunit alpha</fullName>
    </submittedName>
</protein>
<feature type="domain" description="Rieske" evidence="7">
    <location>
        <begin position="46"/>
        <end position="151"/>
    </location>
</feature>
<dbReference type="GO" id="GO:0016705">
    <property type="term" value="F:oxidoreductase activity, acting on paired donors, with incorporation or reduction of molecular oxygen"/>
    <property type="evidence" value="ECO:0007669"/>
    <property type="project" value="UniProtKB-ARBA"/>
</dbReference>
<dbReference type="GO" id="GO:0051537">
    <property type="term" value="F:2 iron, 2 sulfur cluster binding"/>
    <property type="evidence" value="ECO:0007669"/>
    <property type="project" value="UniProtKB-KW"/>
</dbReference>
<feature type="compositionally biased region" description="Low complexity" evidence="6">
    <location>
        <begin position="426"/>
        <end position="443"/>
    </location>
</feature>
<dbReference type="InterPro" id="IPR050584">
    <property type="entry name" value="Cholesterol_7-desaturase"/>
</dbReference>
<sequence>MTDTTLTDTPVVDTGTGYGRKPSSHDARLTEVGPGTPMGEALRRYWQPIASSTALTSDVPHRARLLGEDLIVFRDGQGRPGVVFERCAHRGSSLFYGRIEEDGIRCCYHGWKFDVRGHCLEQACELDGGRRRNLARQPWYPVEERYGLVFVYMGPPEHKPPLPRFDSLEPLGEGENYYTSWTVPGAEVIGMEQDYNWLQLYENAVDPVHASWLHSTHSGFQFQGTGTTGFPEDFYDASTVAERVTYHRTDHGVKYVQRYQDTKGPGGELVDIDWSVELHLPNIVALPDFVRVTPDARHDMLIWVVPADDTHHRLVFSIRSADPTRLESFVFGIRQNGKDHWEMTDEERRRFPGDYEAQQSQGDITQHSEETLAPSDRGVVMLRRMLRTMIDDVEAGRNPLGVGVPGEPVRHVEAGAFIRRESGDDAPNPAGAHQAAAPTAAGA</sequence>
<feature type="region of interest" description="Disordered" evidence="6">
    <location>
        <begin position="354"/>
        <end position="373"/>
    </location>
</feature>
<reference evidence="8 9" key="1">
    <citation type="submission" date="2018-11" db="EMBL/GenBank/DDBJ databases">
        <title>The Potential of Streptomyces as Biocontrol Agents against the Tomato grey mould, Botrytis cinerea (Gray mold) Frontiers in Microbiology.</title>
        <authorList>
            <person name="Li D."/>
        </authorList>
    </citation>
    <scope>NUCLEOTIDE SEQUENCE [LARGE SCALE GENOMIC DNA]</scope>
    <source>
        <strain evidence="8 9">NEAU-LD23</strain>
    </source>
</reference>
<evidence type="ECO:0000256" key="4">
    <source>
        <dbReference type="ARBA" id="ARBA00023004"/>
    </source>
</evidence>
<dbReference type="PROSITE" id="PS51296">
    <property type="entry name" value="RIESKE"/>
    <property type="match status" value="1"/>
</dbReference>
<dbReference type="InterPro" id="IPR044043">
    <property type="entry name" value="VanA_C_cat"/>
</dbReference>
<dbReference type="SUPFAM" id="SSF50022">
    <property type="entry name" value="ISP domain"/>
    <property type="match status" value="1"/>
</dbReference>
<keyword evidence="1" id="KW-0001">2Fe-2S</keyword>
<dbReference type="RefSeq" id="WP_123099897.1">
    <property type="nucleotide sequence ID" value="NZ_RIBZ01000154.1"/>
</dbReference>
<dbReference type="CDD" id="cd03479">
    <property type="entry name" value="Rieske_RO_Alpha_PhDO_like"/>
    <property type="match status" value="1"/>
</dbReference>
<evidence type="ECO:0000256" key="1">
    <source>
        <dbReference type="ARBA" id="ARBA00022714"/>
    </source>
</evidence>
<name>A0A3M8WFD3_9ACTN</name>
<comment type="caution">
    <text evidence="8">The sequence shown here is derived from an EMBL/GenBank/DDBJ whole genome shotgun (WGS) entry which is preliminary data.</text>
</comment>
<evidence type="ECO:0000256" key="3">
    <source>
        <dbReference type="ARBA" id="ARBA00023002"/>
    </source>
</evidence>
<keyword evidence="4" id="KW-0408">Iron</keyword>
<dbReference type="Pfam" id="PF19112">
    <property type="entry name" value="VanA_C"/>
    <property type="match status" value="1"/>
</dbReference>
<feature type="region of interest" description="Disordered" evidence="6">
    <location>
        <begin position="421"/>
        <end position="443"/>
    </location>
</feature>
<keyword evidence="3" id="KW-0560">Oxidoreductase</keyword>
<organism evidence="8 9">
    <name type="scientific">Streptomyces botrytidirepellens</name>
    <dbReference type="NCBI Taxonomy" id="2486417"/>
    <lineage>
        <taxon>Bacteria</taxon>
        <taxon>Bacillati</taxon>
        <taxon>Actinomycetota</taxon>
        <taxon>Actinomycetes</taxon>
        <taxon>Kitasatosporales</taxon>
        <taxon>Streptomycetaceae</taxon>
        <taxon>Streptomyces</taxon>
    </lineage>
</organism>
<dbReference type="GO" id="GO:0051213">
    <property type="term" value="F:dioxygenase activity"/>
    <property type="evidence" value="ECO:0007669"/>
    <property type="project" value="UniProtKB-KW"/>
</dbReference>
<evidence type="ECO:0000256" key="2">
    <source>
        <dbReference type="ARBA" id="ARBA00022723"/>
    </source>
</evidence>